<reference evidence="6 7" key="1">
    <citation type="submission" date="2017-07" db="EMBL/GenBank/DDBJ databases">
        <title>Draft Genome Sequences of Select Purple Nonsulfur Bacteria.</title>
        <authorList>
            <person name="Lasarre B."/>
            <person name="Mckinlay J.B."/>
        </authorList>
    </citation>
    <scope>NUCLEOTIDE SEQUENCE [LARGE SCALE GENOMIC DNA]</scope>
    <source>
        <strain evidence="6 7">DSM 11907</strain>
    </source>
</reference>
<comment type="subcellular location">
    <subcellularLocation>
        <location evidence="1">Membrane</location>
        <topology evidence="1">Multi-pass membrane protein</topology>
    </subcellularLocation>
</comment>
<sequence>MTAPFDPSSVNAFDAIVAVLALLAALMGFVTGLLRSLATILGWVAAAPVAMYATPPVMAMAASQAGAELPQAAVFFGVLAAGGMVLSRLLRSAVAAFVAPVVSLPDRLAGATLGAGRIGLVAVLLVLVFERIVPVHLQPQAFTQSRLRPVLSQAGAAGLKTLPPEIEALIDKLKREYRI</sequence>
<name>A0A327KRJ3_9BRAD</name>
<feature type="transmembrane region" description="Helical" evidence="5">
    <location>
        <begin position="12"/>
        <end position="34"/>
    </location>
</feature>
<proteinExistence type="predicted"/>
<dbReference type="Proteomes" id="UP000248863">
    <property type="component" value="Unassembled WGS sequence"/>
</dbReference>
<evidence type="ECO:0000313" key="7">
    <source>
        <dbReference type="Proteomes" id="UP000248863"/>
    </source>
</evidence>
<dbReference type="GO" id="GO:0016020">
    <property type="term" value="C:membrane"/>
    <property type="evidence" value="ECO:0007669"/>
    <property type="project" value="UniProtKB-SubCell"/>
</dbReference>
<dbReference type="Pfam" id="PF02674">
    <property type="entry name" value="Colicin_V"/>
    <property type="match status" value="1"/>
</dbReference>
<dbReference type="OrthoDB" id="8138978at2"/>
<keyword evidence="2 5" id="KW-0812">Transmembrane</keyword>
<evidence type="ECO:0000256" key="4">
    <source>
        <dbReference type="ARBA" id="ARBA00023136"/>
    </source>
</evidence>
<evidence type="ECO:0008006" key="8">
    <source>
        <dbReference type="Google" id="ProtNLM"/>
    </source>
</evidence>
<gene>
    <name evidence="6" type="ORF">CH338_05805</name>
</gene>
<keyword evidence="3 5" id="KW-1133">Transmembrane helix</keyword>
<organism evidence="6 7">
    <name type="scientific">Rhodoplanes elegans</name>
    <dbReference type="NCBI Taxonomy" id="29408"/>
    <lineage>
        <taxon>Bacteria</taxon>
        <taxon>Pseudomonadati</taxon>
        <taxon>Pseudomonadota</taxon>
        <taxon>Alphaproteobacteria</taxon>
        <taxon>Hyphomicrobiales</taxon>
        <taxon>Nitrobacteraceae</taxon>
        <taxon>Rhodoplanes</taxon>
    </lineage>
</organism>
<dbReference type="PANTHER" id="PTHR36926:SF1">
    <property type="entry name" value="COLICIN V PRODUCTION PROTEIN"/>
    <property type="match status" value="1"/>
</dbReference>
<dbReference type="RefSeq" id="WP_111356188.1">
    <property type="nucleotide sequence ID" value="NZ_NHSK01000128.1"/>
</dbReference>
<evidence type="ECO:0000256" key="3">
    <source>
        <dbReference type="ARBA" id="ARBA00022989"/>
    </source>
</evidence>
<dbReference type="EMBL" id="NPEU01000038">
    <property type="protein sequence ID" value="RAI40576.1"/>
    <property type="molecule type" value="Genomic_DNA"/>
</dbReference>
<protein>
    <recommendedName>
        <fullName evidence="8">Colicin V production protein</fullName>
    </recommendedName>
</protein>
<feature type="transmembrane region" description="Helical" evidence="5">
    <location>
        <begin position="40"/>
        <end position="62"/>
    </location>
</feature>
<accession>A0A327KRJ3</accession>
<dbReference type="InterPro" id="IPR003825">
    <property type="entry name" value="Colicin-V_CvpA"/>
</dbReference>
<evidence type="ECO:0000313" key="6">
    <source>
        <dbReference type="EMBL" id="RAI40576.1"/>
    </source>
</evidence>
<evidence type="ECO:0000256" key="5">
    <source>
        <dbReference type="SAM" id="Phobius"/>
    </source>
</evidence>
<evidence type="ECO:0000256" key="1">
    <source>
        <dbReference type="ARBA" id="ARBA00004141"/>
    </source>
</evidence>
<dbReference type="InterPro" id="IPR052719">
    <property type="entry name" value="CvpA-like"/>
</dbReference>
<dbReference type="GO" id="GO:0009403">
    <property type="term" value="P:toxin biosynthetic process"/>
    <property type="evidence" value="ECO:0007669"/>
    <property type="project" value="InterPro"/>
</dbReference>
<evidence type="ECO:0000256" key="2">
    <source>
        <dbReference type="ARBA" id="ARBA00022692"/>
    </source>
</evidence>
<keyword evidence="4 5" id="KW-0472">Membrane</keyword>
<dbReference type="PANTHER" id="PTHR36926">
    <property type="entry name" value="COLICIN V PRODUCTION PROTEIN"/>
    <property type="match status" value="1"/>
</dbReference>
<dbReference type="AlphaFoldDB" id="A0A327KRJ3"/>
<feature type="transmembrane region" description="Helical" evidence="5">
    <location>
        <begin position="74"/>
        <end position="102"/>
    </location>
</feature>
<comment type="caution">
    <text evidence="6">The sequence shown here is derived from an EMBL/GenBank/DDBJ whole genome shotgun (WGS) entry which is preliminary data.</text>
</comment>
<keyword evidence="7" id="KW-1185">Reference proteome</keyword>